<dbReference type="EMBL" id="OW152835">
    <property type="protein sequence ID" value="CAH2056405.1"/>
    <property type="molecule type" value="Genomic_DNA"/>
</dbReference>
<organism evidence="2 3">
    <name type="scientific">Iphiclides podalirius</name>
    <name type="common">scarce swallowtail</name>
    <dbReference type="NCBI Taxonomy" id="110791"/>
    <lineage>
        <taxon>Eukaryota</taxon>
        <taxon>Metazoa</taxon>
        <taxon>Ecdysozoa</taxon>
        <taxon>Arthropoda</taxon>
        <taxon>Hexapoda</taxon>
        <taxon>Insecta</taxon>
        <taxon>Pterygota</taxon>
        <taxon>Neoptera</taxon>
        <taxon>Endopterygota</taxon>
        <taxon>Lepidoptera</taxon>
        <taxon>Glossata</taxon>
        <taxon>Ditrysia</taxon>
        <taxon>Papilionoidea</taxon>
        <taxon>Papilionidae</taxon>
        <taxon>Papilioninae</taxon>
        <taxon>Iphiclides</taxon>
    </lineage>
</organism>
<evidence type="ECO:0000256" key="1">
    <source>
        <dbReference type="SAM" id="MobiDB-lite"/>
    </source>
</evidence>
<gene>
    <name evidence="2" type="ORF">IPOD504_LOCUS9630</name>
</gene>
<dbReference type="Proteomes" id="UP000837857">
    <property type="component" value="Chromosome 23"/>
</dbReference>
<proteinExistence type="predicted"/>
<sequence length="111" mass="11720">MALAPHNPGEKRGDSEPTAGVWIDSGRSQRGPTSPLGVACDSRPTEKTAPRQPSNGAATPPLDRPHHTSAAPLCDASAAPPIQAAEIRTKQSERAIRAAARPPYNFPRTDH</sequence>
<accession>A0ABN8IFH0</accession>
<reference evidence="2" key="1">
    <citation type="submission" date="2022-03" db="EMBL/GenBank/DDBJ databases">
        <authorList>
            <person name="Martin H S."/>
        </authorList>
    </citation>
    <scope>NUCLEOTIDE SEQUENCE</scope>
</reference>
<feature type="compositionally biased region" description="Basic and acidic residues" evidence="1">
    <location>
        <begin position="87"/>
        <end position="96"/>
    </location>
</feature>
<evidence type="ECO:0000313" key="3">
    <source>
        <dbReference type="Proteomes" id="UP000837857"/>
    </source>
</evidence>
<name>A0ABN8IFH0_9NEOP</name>
<evidence type="ECO:0000313" key="2">
    <source>
        <dbReference type="EMBL" id="CAH2056405.1"/>
    </source>
</evidence>
<feature type="non-terminal residue" evidence="2">
    <location>
        <position position="1"/>
    </location>
</feature>
<protein>
    <submittedName>
        <fullName evidence="2">Uncharacterized protein</fullName>
    </submittedName>
</protein>
<keyword evidence="3" id="KW-1185">Reference proteome</keyword>
<feature type="region of interest" description="Disordered" evidence="1">
    <location>
        <begin position="1"/>
        <end position="111"/>
    </location>
</feature>